<proteinExistence type="predicted"/>
<feature type="signal peptide" evidence="1">
    <location>
        <begin position="1"/>
        <end position="43"/>
    </location>
</feature>
<protein>
    <recommendedName>
        <fullName evidence="4">Lipocalin-like domain-containing protein</fullName>
    </recommendedName>
</protein>
<reference evidence="2 3" key="1">
    <citation type="submission" date="2019-02" db="EMBL/GenBank/DDBJ databases">
        <authorList>
            <person name="Goldberg S.R."/>
            <person name="Haltli B.A."/>
            <person name="Correa H."/>
            <person name="Russell K.G."/>
        </authorList>
    </citation>
    <scope>NUCLEOTIDE SEQUENCE [LARGE SCALE GENOMIC DNA]</scope>
    <source>
        <strain evidence="2 3">JCM 16186</strain>
    </source>
</reference>
<evidence type="ECO:0000256" key="1">
    <source>
        <dbReference type="SAM" id="SignalP"/>
    </source>
</evidence>
<evidence type="ECO:0000313" key="3">
    <source>
        <dbReference type="Proteomes" id="UP000798808"/>
    </source>
</evidence>
<gene>
    <name evidence="2" type="ORF">E1163_01105</name>
</gene>
<accession>A0ABW9RJV5</accession>
<dbReference type="Proteomes" id="UP000798808">
    <property type="component" value="Unassembled WGS sequence"/>
</dbReference>
<name>A0ABW9RJV5_9BACT</name>
<organism evidence="2 3">
    <name type="scientific">Fulvivirga kasyanovii</name>
    <dbReference type="NCBI Taxonomy" id="396812"/>
    <lineage>
        <taxon>Bacteria</taxon>
        <taxon>Pseudomonadati</taxon>
        <taxon>Bacteroidota</taxon>
        <taxon>Cytophagia</taxon>
        <taxon>Cytophagales</taxon>
        <taxon>Fulvivirgaceae</taxon>
        <taxon>Fulvivirga</taxon>
    </lineage>
</organism>
<feature type="chain" id="PRO_5045617473" description="Lipocalin-like domain-containing protein" evidence="1">
    <location>
        <begin position="44"/>
        <end position="164"/>
    </location>
</feature>
<evidence type="ECO:0000313" key="2">
    <source>
        <dbReference type="EMBL" id="MTI23540.1"/>
    </source>
</evidence>
<evidence type="ECO:0008006" key="4">
    <source>
        <dbReference type="Google" id="ProtNLM"/>
    </source>
</evidence>
<keyword evidence="3" id="KW-1185">Reference proteome</keyword>
<comment type="caution">
    <text evidence="2">The sequence shown here is derived from an EMBL/GenBank/DDBJ whole genome shotgun (WGS) entry which is preliminary data.</text>
</comment>
<dbReference type="EMBL" id="SMLW01000226">
    <property type="protein sequence ID" value="MTI23540.1"/>
    <property type="molecule type" value="Genomic_DNA"/>
</dbReference>
<sequence length="164" mass="18516">MGNLQLQKTPGKPIFNIKEHAMKKNILCSALLIAICISLSNYAALAQNIDKEALTGTWVVEGTIMGDNGKGWVMPRKHSAPDCGKDHTVFYSDGNSKEVKYTSTCEPIEQTFQWELEDSKLILSKGDKSITWHLLSLENNQLKVGVQMRQNSEHKMYVAYRKQE</sequence>
<keyword evidence="1" id="KW-0732">Signal</keyword>